<reference evidence="1" key="1">
    <citation type="submission" date="2021-02" db="EMBL/GenBank/DDBJ databases">
        <authorList>
            <consortium name="DOE Joint Genome Institute"/>
            <person name="Ahrendt S."/>
            <person name="Looney B.P."/>
            <person name="Miyauchi S."/>
            <person name="Morin E."/>
            <person name="Drula E."/>
            <person name="Courty P.E."/>
            <person name="Chicoki N."/>
            <person name="Fauchery L."/>
            <person name="Kohler A."/>
            <person name="Kuo A."/>
            <person name="Labutti K."/>
            <person name="Pangilinan J."/>
            <person name="Lipzen A."/>
            <person name="Riley R."/>
            <person name="Andreopoulos W."/>
            <person name="He G."/>
            <person name="Johnson J."/>
            <person name="Barry K.W."/>
            <person name="Grigoriev I.V."/>
            <person name="Nagy L."/>
            <person name="Hibbett D."/>
            <person name="Henrissat B."/>
            <person name="Matheny P.B."/>
            <person name="Labbe J."/>
            <person name="Martin F."/>
        </authorList>
    </citation>
    <scope>NUCLEOTIDE SEQUENCE</scope>
    <source>
        <strain evidence="1">FP105234-sp</strain>
    </source>
</reference>
<dbReference type="EMBL" id="MU275870">
    <property type="protein sequence ID" value="KAI0049715.1"/>
    <property type="molecule type" value="Genomic_DNA"/>
</dbReference>
<gene>
    <name evidence="1" type="ORF">FA95DRAFT_1581610</name>
</gene>
<comment type="caution">
    <text evidence="1">The sequence shown here is derived from an EMBL/GenBank/DDBJ whole genome shotgun (WGS) entry which is preliminary data.</text>
</comment>
<sequence>MVTVSKENESQIPRSAPRCIQVFLCGPDCDHGAGLQGSDLPAQAPQRCLVFPCSLLVDLTFSNLRRIGSEREREHETKGVFAVEVEAIQALLGDEPQGGVQRERGGVVELGLEEDLRGQLIASLTPPSVPSLTTARSLLGSLASATSTVSLSTLNPVLSALCKVDNPPTLRAVGFDILSAFLDKPHARYRALVALTQDGTEIVGIEVLLLRMLESWIGGAFAGILTRDNVSAMDRAEREKSIESLCAFLNRTMSKPETLARLGENDVGDVLQFFGGLVERALYLPTELYASPASPSEQQSPVQTPTRAAYTHRRHPSSASIPLASSSATPAGNVRKPIEVAVTAYLDHLNSHLRYLSHVHLNNILPVLFRSLAAFASSLPRLSISGDSFDAPSPLESKIVETLDQLINGAYNTTCFIILKHLLMPQTNVDMRTAIQTSIGACRSLRIYIRRALCSRLARAYISRMSTDNYTPSGAPGGVDLDKGLFERAWPKEEVTKGDLGRVGHVLFRAAEAWVSVTPETFEGASTDLLRREDVLLEIGGVLKDVFQEYDARGDNGDIDEEEKNVVGEILLGLTSYVRALRGQDGEPLLIPLSSPTDAPTPFLSLLSSLLARDHKLTPCNPLLTTIQLSISDHLADANTAVIVETMHSRGDLSPITLDWLDNWMVMLSTADIGSPSRPLTRIALLDALQKIYELVKDVPVHRHSLVNLGLQSGGRDGYETVWNILADELVLRMIEVDEQGRERKEADKFVNDVLDFLTTTAREADDADAFPAEFPPVTQSPTSMTSTHTSPVISRGQSEFVIAHKDKESSLPLSSLFSLSQLTSGTSTRSQSQTPLRRDDESAQSAIPVTQEPPVMLAAVGAVVALVHIFSQLSFTPYALSEPNRALAVRVFSILVELLRKAKSSRARLAVLQFFFRLRVDRDHRLFSVYERYDRLGHIATLAGLIGRVPSASEAPSAPEESPSEILDASKVRARAPERDGRRASRGRDKVPSRSTSSRSRSRVATRVASATMPASDWKPRKPIWHVPEVLPFSIPESDTPSDGLISYDPDGPGRRIVLPISSLLLAMIELIQNERDWEILSYILCHLPTLLSNKHFFCGPKSRAAIAKLLTTLCNGIFQSDLALSISQWPAGLRPRDAQGLAFHTLSVLISYRKCFEPSQRHVLVEVLMSGLSGQQSTIKACLQALSLAAFELPDSMKRFLPDILNKLVQIMTNASMAVHIIDFLAIVGSLPSLYANFTEPNFKMVFGVALQYLRLHNKPELNSDTSWALSQHLRIMSYYIVYLWFLALKLPDRPKHVKYITRQLLLANEGQDEIDESAEVCFDWLARYTYASADPRPTSSMLSDILMNSAPQTASDVIAEKTWIVGTAVLTVRALTKIGWVEVVARRASGLTRFLARIENVPMVGPGEVDPDMVSVPAILAMERDSSSEDAKLYQVRSSSRSHSSAYPSKPDAITGYVWQGSAPSQRRKDVAIDPAFFALQLSAYPDYNPGRRRAKVVDVSSLPSLFRTLDRMPVIDTHKVGIMYVAPGQTHEKDILANKHGSPAYSRFLEGLGRLINLRGQVDVYAGGLHPDEDGEYAYAWWDDIGQILYHTATLMPNHDDDPQFVQKKRHIGNDFVRIVWNDSGKPYEFGTLATQFQFVNIVIEPHSIGAIAAFSNNLHENEYFRVIVQRAPGMTEFSPIGNFKLISAENLPLLVRQVSLLADWFASVFQHTKNDTVRCEMETNWQARLQAIKRFQAQLPPSEEEPEAAEGILRHESQRDFTTTF</sequence>
<organism evidence="1 2">
    <name type="scientific">Auriscalpium vulgare</name>
    <dbReference type="NCBI Taxonomy" id="40419"/>
    <lineage>
        <taxon>Eukaryota</taxon>
        <taxon>Fungi</taxon>
        <taxon>Dikarya</taxon>
        <taxon>Basidiomycota</taxon>
        <taxon>Agaricomycotina</taxon>
        <taxon>Agaricomycetes</taxon>
        <taxon>Russulales</taxon>
        <taxon>Auriscalpiaceae</taxon>
        <taxon>Auriscalpium</taxon>
    </lineage>
</organism>
<name>A0ACB8S042_9AGAM</name>
<evidence type="ECO:0000313" key="1">
    <source>
        <dbReference type="EMBL" id="KAI0049715.1"/>
    </source>
</evidence>
<dbReference type="Proteomes" id="UP000814033">
    <property type="component" value="Unassembled WGS sequence"/>
</dbReference>
<protein>
    <submittedName>
        <fullName evidence="1">Uncharacterized protein</fullName>
    </submittedName>
</protein>
<reference evidence="1" key="2">
    <citation type="journal article" date="2022" name="New Phytol.">
        <title>Evolutionary transition to the ectomycorrhizal habit in the genomes of a hyperdiverse lineage of mushroom-forming fungi.</title>
        <authorList>
            <person name="Looney B."/>
            <person name="Miyauchi S."/>
            <person name="Morin E."/>
            <person name="Drula E."/>
            <person name="Courty P.E."/>
            <person name="Kohler A."/>
            <person name="Kuo A."/>
            <person name="LaButti K."/>
            <person name="Pangilinan J."/>
            <person name="Lipzen A."/>
            <person name="Riley R."/>
            <person name="Andreopoulos W."/>
            <person name="He G."/>
            <person name="Johnson J."/>
            <person name="Nolan M."/>
            <person name="Tritt A."/>
            <person name="Barry K.W."/>
            <person name="Grigoriev I.V."/>
            <person name="Nagy L.G."/>
            <person name="Hibbett D."/>
            <person name="Henrissat B."/>
            <person name="Matheny P.B."/>
            <person name="Labbe J."/>
            <person name="Martin F.M."/>
        </authorList>
    </citation>
    <scope>NUCLEOTIDE SEQUENCE</scope>
    <source>
        <strain evidence="1">FP105234-sp</strain>
    </source>
</reference>
<accession>A0ACB8S042</accession>
<proteinExistence type="predicted"/>
<evidence type="ECO:0000313" key="2">
    <source>
        <dbReference type="Proteomes" id="UP000814033"/>
    </source>
</evidence>
<keyword evidence="2" id="KW-1185">Reference proteome</keyword>